<evidence type="ECO:0000313" key="3">
    <source>
        <dbReference type="Proteomes" id="UP000032305"/>
    </source>
</evidence>
<feature type="region of interest" description="Disordered" evidence="1">
    <location>
        <begin position="1"/>
        <end position="24"/>
    </location>
</feature>
<organism evidence="2 3">
    <name type="scientific">Sphingomonas parapaucimobilis NBRC 15100</name>
    <dbReference type="NCBI Taxonomy" id="1219049"/>
    <lineage>
        <taxon>Bacteria</taxon>
        <taxon>Pseudomonadati</taxon>
        <taxon>Pseudomonadota</taxon>
        <taxon>Alphaproteobacteria</taxon>
        <taxon>Sphingomonadales</taxon>
        <taxon>Sphingomonadaceae</taxon>
        <taxon>Sphingomonas</taxon>
    </lineage>
</organism>
<dbReference type="Pfam" id="PF04325">
    <property type="entry name" value="DUF465"/>
    <property type="match status" value="1"/>
</dbReference>
<dbReference type="Proteomes" id="UP000032305">
    <property type="component" value="Unassembled WGS sequence"/>
</dbReference>
<feature type="compositionally biased region" description="Basic and acidic residues" evidence="1">
    <location>
        <begin position="10"/>
        <end position="21"/>
    </location>
</feature>
<keyword evidence="3" id="KW-1185">Reference proteome</keyword>
<evidence type="ECO:0000256" key="1">
    <source>
        <dbReference type="SAM" id="MobiDB-lite"/>
    </source>
</evidence>
<dbReference type="Gene3D" id="6.10.280.50">
    <property type="match status" value="1"/>
</dbReference>
<reference evidence="2 3" key="1">
    <citation type="submission" date="2014-11" db="EMBL/GenBank/DDBJ databases">
        <title>Whole genome shotgun sequence of Sphingomonas parapaucimobilis NBRC 15100.</title>
        <authorList>
            <person name="Katano-Makiyama Y."/>
            <person name="Hosoyama A."/>
            <person name="Hashimoto M."/>
            <person name="Hosoyama Y."/>
            <person name="Noguchi M."/>
            <person name="Numata M."/>
            <person name="Tsuchikane K."/>
            <person name="Hirakata S."/>
            <person name="Uohara A."/>
            <person name="Shimodaira J."/>
            <person name="Ohji S."/>
            <person name="Ichikawa N."/>
            <person name="Kimura A."/>
            <person name="Yamazoe A."/>
            <person name="Fujita N."/>
        </authorList>
    </citation>
    <scope>NUCLEOTIDE SEQUENCE [LARGE SCALE GENOMIC DNA]</scope>
    <source>
        <strain evidence="2 3">NBRC 15100</strain>
    </source>
</reference>
<gene>
    <name evidence="2" type="ORF">SP5_005_00650</name>
</gene>
<proteinExistence type="predicted"/>
<evidence type="ECO:0008006" key="4">
    <source>
        <dbReference type="Google" id="ProtNLM"/>
    </source>
</evidence>
<protein>
    <recommendedName>
        <fullName evidence="4">DUF465 domain-containing protein</fullName>
    </recommendedName>
</protein>
<dbReference type="EMBL" id="BBPI01000005">
    <property type="protein sequence ID" value="GAL99542.1"/>
    <property type="molecule type" value="Genomic_DNA"/>
</dbReference>
<name>A0A0A1W2G9_9SPHN</name>
<dbReference type="InterPro" id="IPR038444">
    <property type="entry name" value="DUF465_sf"/>
</dbReference>
<dbReference type="eggNOG" id="COG5570">
    <property type="taxonomic scope" value="Bacteria"/>
</dbReference>
<accession>A0A0A1W2G9</accession>
<comment type="caution">
    <text evidence="2">The sequence shown here is derived from an EMBL/GenBank/DDBJ whole genome shotgun (WGS) entry which is preliminary data.</text>
</comment>
<dbReference type="InterPro" id="IPR007420">
    <property type="entry name" value="DUF465"/>
</dbReference>
<dbReference type="AlphaFoldDB" id="A0A0A1W2G9"/>
<sequence length="51" mass="5773">MHTAHQTALETKHATLDRRISAESQRPVPDALILADLKKQKLKLKEEIQGL</sequence>
<evidence type="ECO:0000313" key="2">
    <source>
        <dbReference type="EMBL" id="GAL99542.1"/>
    </source>
</evidence>
<dbReference type="RefSeq" id="WP_076711926.1">
    <property type="nucleotide sequence ID" value="NZ_BBPI01000005.1"/>
</dbReference>